<evidence type="ECO:0000259" key="3">
    <source>
        <dbReference type="SMART" id="SM01360"/>
    </source>
</evidence>
<keyword evidence="5" id="KW-1185">Reference proteome</keyword>
<keyword evidence="1" id="KW-1134">Transmembrane beta strand</keyword>
<keyword evidence="1" id="KW-0998">Cell outer membrane</keyword>
<feature type="signal peptide" evidence="2">
    <location>
        <begin position="1"/>
        <end position="26"/>
    </location>
</feature>
<dbReference type="SUPFAM" id="SSF48239">
    <property type="entry name" value="Terpenoid cyclases/Protein prenyltransferases"/>
    <property type="match status" value="1"/>
</dbReference>
<sequence>MFHTYRLQFLLVRLCLLLLLPGVASAQQRLAGARSRSYLTKVFRLTADQTRHLYENNLRAVQPAFFAQPVDSFPTDSMQLALRRPLSRGYYLVAHTEGPELVYWLRTVSNRQLTVLDNQVDLTLVVRDSLGRLLPDARVWLGRGQRPQVVPYDAATHTYRLAGKAGRAGLLAVEQGGSTTYYALEQQFPQAHRYSYPWTVQRVLSRVLYGFPLGYFTRAVRSLVGQLRHASYTNTGLVGLLRSPFSADVRGARQARREEKRAAAVHQWTGYLVLSQPRYRPGDTLRLKARVLHRPDGQPYRKPLSLWLDGTGRTKPLAHLLPVRPGTYEYQLPLGDTLGLRLDQTVVLRLVAPQHEDANEEGILSTSFRYEDYELKNTRYTLRAAATPHRRGTPQALFLRGQDANDLNLLDARVRLSVTPQGTVGYFAGRQVFVPDTLWTKALPLDATGETRLNLPATVLPAADLTYQVRAAFLNGDNERREQTLAVPYTLDAGRLTLELRQDSVVARYLVGDQAEPHAATLDVLGLQATEAAPPVRGAVQLPIAFPVDARATGYRLRDAQGREATLDLDEDDAGLLLRSDRTPDSVVLAMENPRRLAFWYYLYRGNELVDRGFGSTLQQRRAAPGAEPWYVSVHYFWAGELQAAEYNVPLPQHRLVVEAEQPEVVYPGQQVELRYTVRDGRGQPVPRTDLTAYAYTSKFEKPSTPELPNFEPPVTGRLSRRRFQLGAAFGNDPAAAARQKLDWGGWRRRLGLDSLRFYQFLYPDYGAFYEYQPAPGGITQFSPFVVDSGRVQPTVAVYVDGVPVFVAAVNREEPFALVADSGFHQVAIRTPNRLVTLHNVYLRHLQKLTLSIDPNRPCHELTVEKRGNLSVEEQHNLERFLLLVDKEEEDERVLLRQGNRLQPLGAGRPTVSRQGAGIGSSSNFYYHSYTERRPYHIGGPFRPDSVLLRRTDGLRRRFLLEPRYRYTLEPGLLKLRCLQGNEFGGLGQALDFTQFSLADFAYTEADMQPRPATNYYRAPSPEPLLTTPRHTPAGLGRLIVRLPKPTPNPRENLPTAYYTLLTRPTDPKFVRLERYLPQTIHALPTGRYRLALLLADSSVLAPATEVMIQPNGATYVQLQRTDVLPAVAGAKTLRRRFVRLVQERLPKLPAASKQMREERREIQVVVPASPQPGWLTVRGRVLDRASGEGLPGVTVLLKGTTIGVATSVDGSFTLSVPPTGGKLLFSSVGYQMVEQPADGRDLEVSLAADTKQLSEVVVTGYGIQRQRAAVTGSVATLAATALQGKVAGVQINGATGAAGGSVLIRGSSTVVGSLQPLLLVDGLPYAGQIADISPENIADIKVLKGEQAAATFGSRAVNGVVIITTKKGIAGRTPGGLHPAADVLGPDGLPVAERDPRLSLRRRFSDTGWWRPTLVTDEQGQARTTVTVPDDITGWDTFVLASDDHGRLGSTSALLRSFKALLGELATPRFLVRGDQAQVVGKTLNYLPDTAQVTTSFRVGEGPERTQAHRVATAVLDTLTLTAPGSTDTDSVQVSFRLRQPNGYQDGELRTIPVLPAGSLEQVGTFAVLTATDTTVTWPARPELGPVTIRLESDPLPALLEEIRHVQRYAYLCNEQAASKLKTLLLEQRVRDLQHQPFTGTRDVNRLVRRLLEGRHQPEGIWGTWPTSPGSPWATLHVLEALLQAQQQGYKVALNQPQLIKPLLQQLDYAFADAHTRTSLSLTPAGQGLDALYFRSDDDRIRLLQVLHRLGATPDFPTYVRRLEREQTGRQPLDRYLALASLRQQVGMPYQLDTLRRYRVRTELGGVFYADTLRPGTYYRYLLPDRLGATLLAYKLLRTQGKQQAELTRIRTWLLNQRTTAGHWSSTYEAAQILETILPELLVPGSGGLMAHAQFRGSLAQEVTTFPFTATVPAAAGALTLRKEGGLPIYATAYQSYWNPTPEAKATPFRVRTTVAGQEGSRVQLKAGQPTEVVVTVDVPAEARYVLLEVPIPAGCSYGEKERGNYFEVHREYLRHQVGIFMDVLPAGRHTFRVALQPRYRGRYTINPAKAEMMYFPTKFGRSVSKQAVVK</sequence>
<dbReference type="PROSITE" id="PS52016">
    <property type="entry name" value="TONB_DEPENDENT_REC_3"/>
    <property type="match status" value="1"/>
</dbReference>
<name>A0A238XE23_9BACT</name>
<keyword evidence="1" id="KW-0813">Transport</keyword>
<dbReference type="PANTHER" id="PTHR40094:SF1">
    <property type="entry name" value="UBIQUITIN DOMAIN-CONTAINING PROTEIN"/>
    <property type="match status" value="1"/>
</dbReference>
<dbReference type="InterPro" id="IPR012910">
    <property type="entry name" value="Plug_dom"/>
</dbReference>
<dbReference type="Pfam" id="PF07715">
    <property type="entry name" value="Plug"/>
    <property type="match status" value="1"/>
</dbReference>
<dbReference type="Gene3D" id="2.60.40.1120">
    <property type="entry name" value="Carboxypeptidase-like, regulatory domain"/>
    <property type="match status" value="1"/>
</dbReference>
<keyword evidence="4" id="KW-0675">Receptor</keyword>
<evidence type="ECO:0000256" key="2">
    <source>
        <dbReference type="SAM" id="SignalP"/>
    </source>
</evidence>
<dbReference type="SUPFAM" id="SSF49464">
    <property type="entry name" value="Carboxypeptidase regulatory domain-like"/>
    <property type="match status" value="1"/>
</dbReference>
<protein>
    <submittedName>
        <fullName evidence="4">TonB-dependent outer membrane receptor, SusC/RagA subfamily, signature region</fullName>
    </submittedName>
</protein>
<dbReference type="Pfam" id="PF13715">
    <property type="entry name" value="CarbopepD_reg_2"/>
    <property type="match status" value="1"/>
</dbReference>
<comment type="subcellular location">
    <subcellularLocation>
        <location evidence="1">Cell outer membrane</location>
        <topology evidence="1">Multi-pass membrane protein</topology>
    </subcellularLocation>
</comment>
<dbReference type="Gene3D" id="2.170.130.10">
    <property type="entry name" value="TonB-dependent receptor, plug domain"/>
    <property type="match status" value="1"/>
</dbReference>
<dbReference type="RefSeq" id="WP_089332562.1">
    <property type="nucleotide sequence ID" value="NZ_FZNS01000004.1"/>
</dbReference>
<dbReference type="SMART" id="SM01360">
    <property type="entry name" value="A2M"/>
    <property type="match status" value="1"/>
</dbReference>
<proteinExistence type="inferred from homology"/>
<dbReference type="InterPro" id="IPR008969">
    <property type="entry name" value="CarboxyPept-like_regulatory"/>
</dbReference>
<organism evidence="4 5">
    <name type="scientific">Hymenobacter mucosus</name>
    <dbReference type="NCBI Taxonomy" id="1411120"/>
    <lineage>
        <taxon>Bacteria</taxon>
        <taxon>Pseudomonadati</taxon>
        <taxon>Bacteroidota</taxon>
        <taxon>Cytophagia</taxon>
        <taxon>Cytophagales</taxon>
        <taxon>Hymenobacteraceae</taxon>
        <taxon>Hymenobacter</taxon>
    </lineage>
</organism>
<dbReference type="PANTHER" id="PTHR40094">
    <property type="entry name" value="ALPHA-2-MACROGLOBULIN HOMOLOG"/>
    <property type="match status" value="1"/>
</dbReference>
<evidence type="ECO:0000313" key="4">
    <source>
        <dbReference type="EMBL" id="SNR57256.1"/>
    </source>
</evidence>
<comment type="similarity">
    <text evidence="1">Belongs to the TonB-dependent receptor family.</text>
</comment>
<reference evidence="5" key="1">
    <citation type="submission" date="2017-06" db="EMBL/GenBank/DDBJ databases">
        <authorList>
            <person name="Varghese N."/>
            <person name="Submissions S."/>
        </authorList>
    </citation>
    <scope>NUCLEOTIDE SEQUENCE [LARGE SCALE GENOMIC DNA]</scope>
    <source>
        <strain evidence="5">DSM 28041</strain>
    </source>
</reference>
<dbReference type="InterPro" id="IPR037066">
    <property type="entry name" value="Plug_dom_sf"/>
</dbReference>
<dbReference type="Pfam" id="PF00207">
    <property type="entry name" value="A2M"/>
    <property type="match status" value="1"/>
</dbReference>
<dbReference type="InterPro" id="IPR008930">
    <property type="entry name" value="Terpenoid_cyclase/PrenylTrfase"/>
</dbReference>
<keyword evidence="1" id="KW-0812">Transmembrane</keyword>
<accession>A0A238XE23</accession>
<dbReference type="Pfam" id="PF17973">
    <property type="entry name" value="bMG10"/>
    <property type="match status" value="1"/>
</dbReference>
<dbReference type="InterPro" id="IPR001599">
    <property type="entry name" value="Macroglobln_a2"/>
</dbReference>
<evidence type="ECO:0000256" key="1">
    <source>
        <dbReference type="PROSITE-ProRule" id="PRU01360"/>
    </source>
</evidence>
<feature type="domain" description="Alpha-2-macroglobulin" evidence="3">
    <location>
        <begin position="1408"/>
        <end position="1498"/>
    </location>
</feature>
<dbReference type="SUPFAM" id="SSF56935">
    <property type="entry name" value="Porins"/>
    <property type="match status" value="1"/>
</dbReference>
<dbReference type="InterPro" id="IPR041246">
    <property type="entry name" value="Bact_MG10"/>
</dbReference>
<dbReference type="InterPro" id="IPR039426">
    <property type="entry name" value="TonB-dep_rcpt-like"/>
</dbReference>
<keyword evidence="2" id="KW-0732">Signal</keyword>
<feature type="chain" id="PRO_5012782739" evidence="2">
    <location>
        <begin position="27"/>
        <end position="2072"/>
    </location>
</feature>
<dbReference type="EMBL" id="FZNS01000004">
    <property type="protein sequence ID" value="SNR57256.1"/>
    <property type="molecule type" value="Genomic_DNA"/>
</dbReference>
<keyword evidence="1" id="KW-0472">Membrane</keyword>
<evidence type="ECO:0000313" key="5">
    <source>
        <dbReference type="Proteomes" id="UP000198310"/>
    </source>
</evidence>
<gene>
    <name evidence="4" type="ORF">SAMN06269173_10415</name>
</gene>
<dbReference type="GO" id="GO:0004866">
    <property type="term" value="F:endopeptidase inhibitor activity"/>
    <property type="evidence" value="ECO:0007669"/>
    <property type="project" value="InterPro"/>
</dbReference>
<dbReference type="InterPro" id="IPR051802">
    <property type="entry name" value="YfhM-like"/>
</dbReference>
<dbReference type="Proteomes" id="UP000198310">
    <property type="component" value="Unassembled WGS sequence"/>
</dbReference>
<dbReference type="GO" id="GO:0009279">
    <property type="term" value="C:cell outer membrane"/>
    <property type="evidence" value="ECO:0007669"/>
    <property type="project" value="UniProtKB-SubCell"/>
</dbReference>
<dbReference type="Gene3D" id="1.50.10.20">
    <property type="match status" value="1"/>
</dbReference>